<keyword evidence="3" id="KW-1185">Reference proteome</keyword>
<evidence type="ECO:0000256" key="1">
    <source>
        <dbReference type="SAM" id="MobiDB-lite"/>
    </source>
</evidence>
<dbReference type="AlphaFoldDB" id="A0AAV7SCQ6"/>
<sequence>MLEIVFMKNLSQSMELETLTALTSDHNPVLITIGDEIQCQQHGARHNYKKAYWYLYKRSLDETLTFYPIRCIKDIDQAVDCFTDAVHTAIKGSIPQQTPQRCSIYDLPSSIKHSIAEKNRARRQWQKYRTPDLLKKYNMLTKLLKTQISQHRGEKLGSSNSSSEGFRQFSLENDTALNWKKGTEPTNTRKDSSGMQQQRQGRGPG</sequence>
<gene>
    <name evidence="2" type="ORF">NDU88_001622</name>
</gene>
<accession>A0AAV7SCQ6</accession>
<feature type="compositionally biased region" description="Basic and acidic residues" evidence="1">
    <location>
        <begin position="181"/>
        <end position="192"/>
    </location>
</feature>
<feature type="region of interest" description="Disordered" evidence="1">
    <location>
        <begin position="172"/>
        <end position="205"/>
    </location>
</feature>
<evidence type="ECO:0000313" key="3">
    <source>
        <dbReference type="Proteomes" id="UP001066276"/>
    </source>
</evidence>
<evidence type="ECO:0000313" key="2">
    <source>
        <dbReference type="EMBL" id="KAJ1161135.1"/>
    </source>
</evidence>
<reference evidence="2" key="1">
    <citation type="journal article" date="2022" name="bioRxiv">
        <title>Sequencing and chromosome-scale assembly of the giantPleurodeles waltlgenome.</title>
        <authorList>
            <person name="Brown T."/>
            <person name="Elewa A."/>
            <person name="Iarovenko S."/>
            <person name="Subramanian E."/>
            <person name="Araus A.J."/>
            <person name="Petzold A."/>
            <person name="Susuki M."/>
            <person name="Suzuki K.-i.T."/>
            <person name="Hayashi T."/>
            <person name="Toyoda A."/>
            <person name="Oliveira C."/>
            <person name="Osipova E."/>
            <person name="Leigh N.D."/>
            <person name="Simon A."/>
            <person name="Yun M.H."/>
        </authorList>
    </citation>
    <scope>NUCLEOTIDE SEQUENCE</scope>
    <source>
        <strain evidence="2">20211129_DDA</strain>
        <tissue evidence="2">Liver</tissue>
    </source>
</reference>
<proteinExistence type="predicted"/>
<feature type="compositionally biased region" description="Low complexity" evidence="1">
    <location>
        <begin position="194"/>
        <end position="205"/>
    </location>
</feature>
<dbReference type="Proteomes" id="UP001066276">
    <property type="component" value="Chromosome 4_2"/>
</dbReference>
<name>A0AAV7SCQ6_PLEWA</name>
<comment type="caution">
    <text evidence="2">The sequence shown here is derived from an EMBL/GenBank/DDBJ whole genome shotgun (WGS) entry which is preliminary data.</text>
</comment>
<protein>
    <submittedName>
        <fullName evidence="2">Uncharacterized protein</fullName>
    </submittedName>
</protein>
<organism evidence="2 3">
    <name type="scientific">Pleurodeles waltl</name>
    <name type="common">Iberian ribbed newt</name>
    <dbReference type="NCBI Taxonomy" id="8319"/>
    <lineage>
        <taxon>Eukaryota</taxon>
        <taxon>Metazoa</taxon>
        <taxon>Chordata</taxon>
        <taxon>Craniata</taxon>
        <taxon>Vertebrata</taxon>
        <taxon>Euteleostomi</taxon>
        <taxon>Amphibia</taxon>
        <taxon>Batrachia</taxon>
        <taxon>Caudata</taxon>
        <taxon>Salamandroidea</taxon>
        <taxon>Salamandridae</taxon>
        <taxon>Pleurodelinae</taxon>
        <taxon>Pleurodeles</taxon>
    </lineage>
</organism>
<dbReference type="EMBL" id="JANPWB010000008">
    <property type="protein sequence ID" value="KAJ1161135.1"/>
    <property type="molecule type" value="Genomic_DNA"/>
</dbReference>